<dbReference type="CDD" id="cd17535">
    <property type="entry name" value="REC_NarL-like"/>
    <property type="match status" value="1"/>
</dbReference>
<dbReference type="SMART" id="SM00421">
    <property type="entry name" value="HTH_LUXR"/>
    <property type="match status" value="1"/>
</dbReference>
<organism evidence="8 9">
    <name type="scientific">Reichenbachiella carrageenanivorans</name>
    <dbReference type="NCBI Taxonomy" id="2979869"/>
    <lineage>
        <taxon>Bacteria</taxon>
        <taxon>Pseudomonadati</taxon>
        <taxon>Bacteroidota</taxon>
        <taxon>Cytophagia</taxon>
        <taxon>Cytophagales</taxon>
        <taxon>Reichenbachiellaceae</taxon>
        <taxon>Reichenbachiella</taxon>
    </lineage>
</organism>
<dbReference type="CDD" id="cd06170">
    <property type="entry name" value="LuxR_C_like"/>
    <property type="match status" value="1"/>
</dbReference>
<keyword evidence="3" id="KW-0238">DNA-binding</keyword>
<dbReference type="RefSeq" id="WP_263052578.1">
    <property type="nucleotide sequence ID" value="NZ_CP106735.1"/>
</dbReference>
<feature type="domain" description="HTH luxR-type" evidence="6">
    <location>
        <begin position="157"/>
        <end position="222"/>
    </location>
</feature>
<dbReference type="Pfam" id="PF00196">
    <property type="entry name" value="GerE"/>
    <property type="match status" value="1"/>
</dbReference>
<evidence type="ECO:0000256" key="4">
    <source>
        <dbReference type="ARBA" id="ARBA00023163"/>
    </source>
</evidence>
<dbReference type="InterPro" id="IPR000792">
    <property type="entry name" value="Tscrpt_reg_LuxR_C"/>
</dbReference>
<dbReference type="InterPro" id="IPR016032">
    <property type="entry name" value="Sig_transdc_resp-reg_C-effctor"/>
</dbReference>
<feature type="domain" description="Response regulatory" evidence="7">
    <location>
        <begin position="5"/>
        <end position="121"/>
    </location>
</feature>
<dbReference type="PANTHER" id="PTHR43214:SF41">
    <property type="entry name" value="NITRATE_NITRITE RESPONSE REGULATOR PROTEIN NARP"/>
    <property type="match status" value="1"/>
</dbReference>
<dbReference type="InterPro" id="IPR058245">
    <property type="entry name" value="NreC/VraR/RcsB-like_REC"/>
</dbReference>
<sequence>MNTIKVILADDHVIVRNGIKILLESEGEVEVIAEASNGQEAVEKVKQFKPDILISDIRMPIMNGLEATAELKKVSPDTKTLILSMHDDEEYIIKSVECGASGYLLKDTTKEEFVKALRSILDGHKYFSGDISDVLVNGYLNKGAQGSSDSNREGDVLVKTDYHITKREKQILQLVYEGHSNKEIADELQKSIRTVETHRFNIMKKLEVGNITELIRKIDNELYILD</sequence>
<dbReference type="PROSITE" id="PS50043">
    <property type="entry name" value="HTH_LUXR_2"/>
    <property type="match status" value="1"/>
</dbReference>
<dbReference type="InterPro" id="IPR039420">
    <property type="entry name" value="WalR-like"/>
</dbReference>
<dbReference type="Proteomes" id="UP001062165">
    <property type="component" value="Chromosome"/>
</dbReference>
<evidence type="ECO:0000256" key="5">
    <source>
        <dbReference type="PROSITE-ProRule" id="PRU00169"/>
    </source>
</evidence>
<evidence type="ECO:0000313" key="9">
    <source>
        <dbReference type="Proteomes" id="UP001062165"/>
    </source>
</evidence>
<keyword evidence="4" id="KW-0804">Transcription</keyword>
<name>A0ABY6D3W5_9BACT</name>
<keyword evidence="1 5" id="KW-0597">Phosphoprotein</keyword>
<dbReference type="SUPFAM" id="SSF46894">
    <property type="entry name" value="C-terminal effector domain of the bipartite response regulators"/>
    <property type="match status" value="1"/>
</dbReference>
<reference evidence="8" key="1">
    <citation type="submission" date="2022-10" db="EMBL/GenBank/DDBJ databases">
        <title>Comparative genomics and taxonomic characterization of three novel marine species of genus Reichenbachiella exhibiting antioxidant and polysaccharide degradation activities.</title>
        <authorList>
            <person name="Muhammad N."/>
            <person name="Lee Y.-J."/>
            <person name="Ko J."/>
            <person name="Kim S.-G."/>
        </authorList>
    </citation>
    <scope>NUCLEOTIDE SEQUENCE</scope>
    <source>
        <strain evidence="8">Wsw4-B4</strain>
    </source>
</reference>
<dbReference type="PRINTS" id="PR00038">
    <property type="entry name" value="HTHLUXR"/>
</dbReference>
<accession>A0ABY6D3W5</accession>
<feature type="modified residue" description="4-aspartylphosphate" evidence="5">
    <location>
        <position position="56"/>
    </location>
</feature>
<dbReference type="EMBL" id="CP106735">
    <property type="protein sequence ID" value="UXX80849.1"/>
    <property type="molecule type" value="Genomic_DNA"/>
</dbReference>
<evidence type="ECO:0000256" key="2">
    <source>
        <dbReference type="ARBA" id="ARBA00023015"/>
    </source>
</evidence>
<dbReference type="SUPFAM" id="SSF52172">
    <property type="entry name" value="CheY-like"/>
    <property type="match status" value="1"/>
</dbReference>
<evidence type="ECO:0000259" key="6">
    <source>
        <dbReference type="PROSITE" id="PS50043"/>
    </source>
</evidence>
<dbReference type="InterPro" id="IPR011006">
    <property type="entry name" value="CheY-like_superfamily"/>
</dbReference>
<dbReference type="InterPro" id="IPR001789">
    <property type="entry name" value="Sig_transdc_resp-reg_receiver"/>
</dbReference>
<evidence type="ECO:0000256" key="3">
    <source>
        <dbReference type="ARBA" id="ARBA00023125"/>
    </source>
</evidence>
<protein>
    <submittedName>
        <fullName evidence="8">Response regulator transcription factor</fullName>
    </submittedName>
</protein>
<dbReference type="SMART" id="SM00448">
    <property type="entry name" value="REC"/>
    <property type="match status" value="1"/>
</dbReference>
<keyword evidence="2" id="KW-0805">Transcription regulation</keyword>
<dbReference type="PANTHER" id="PTHR43214">
    <property type="entry name" value="TWO-COMPONENT RESPONSE REGULATOR"/>
    <property type="match status" value="1"/>
</dbReference>
<dbReference type="Gene3D" id="3.40.50.2300">
    <property type="match status" value="1"/>
</dbReference>
<dbReference type="Pfam" id="PF00072">
    <property type="entry name" value="Response_reg"/>
    <property type="match status" value="1"/>
</dbReference>
<evidence type="ECO:0000313" key="8">
    <source>
        <dbReference type="EMBL" id="UXX80849.1"/>
    </source>
</evidence>
<evidence type="ECO:0000259" key="7">
    <source>
        <dbReference type="PROSITE" id="PS50110"/>
    </source>
</evidence>
<evidence type="ECO:0000256" key="1">
    <source>
        <dbReference type="ARBA" id="ARBA00022553"/>
    </source>
</evidence>
<proteinExistence type="predicted"/>
<gene>
    <name evidence="8" type="ORF">N7E81_07020</name>
</gene>
<keyword evidence="9" id="KW-1185">Reference proteome</keyword>
<dbReference type="PROSITE" id="PS50110">
    <property type="entry name" value="RESPONSE_REGULATORY"/>
    <property type="match status" value="1"/>
</dbReference>